<sequence>MFIGVYMWKQKIIQQKRKGTSDAEKYVKTLNDSGLNFKYSMLEKATGSFDEANKLGEGGFGTVYK</sequence>
<evidence type="ECO:0000313" key="5">
    <source>
        <dbReference type="EMBL" id="KAL3630997.1"/>
    </source>
</evidence>
<keyword evidence="1" id="KW-0808">Transferase</keyword>
<dbReference type="AlphaFoldDB" id="A0ABD3CNF1"/>
<dbReference type="InterPro" id="IPR052059">
    <property type="entry name" value="CR_Ser/Thr_kinase"/>
</dbReference>
<keyword evidence="5" id="KW-0131">Cell cycle</keyword>
<keyword evidence="2" id="KW-0547">Nucleotide-binding</keyword>
<dbReference type="EMBL" id="JAVIJP010000032">
    <property type="protein sequence ID" value="KAL3630997.1"/>
    <property type="molecule type" value="Genomic_DNA"/>
</dbReference>
<dbReference type="PANTHER" id="PTHR47973">
    <property type="entry name" value="CYSTEINE-RICH RECEPTOR-LIKE PROTEIN KINASE 3"/>
    <property type="match status" value="1"/>
</dbReference>
<dbReference type="GO" id="GO:0051301">
    <property type="term" value="P:cell division"/>
    <property type="evidence" value="ECO:0007669"/>
    <property type="project" value="UniProtKB-KW"/>
</dbReference>
<dbReference type="InterPro" id="IPR011009">
    <property type="entry name" value="Kinase-like_dom_sf"/>
</dbReference>
<dbReference type="GO" id="GO:0016301">
    <property type="term" value="F:kinase activity"/>
    <property type="evidence" value="ECO:0007669"/>
    <property type="project" value="UniProtKB-KW"/>
</dbReference>
<dbReference type="Gene3D" id="3.30.200.20">
    <property type="entry name" value="Phosphorylase Kinase, domain 1"/>
    <property type="match status" value="1"/>
</dbReference>
<reference evidence="6" key="1">
    <citation type="journal article" date="2024" name="IScience">
        <title>Strigolactones Initiate the Formation of Haustorium-like Structures in Castilleja.</title>
        <authorList>
            <person name="Buerger M."/>
            <person name="Peterson D."/>
            <person name="Chory J."/>
        </authorList>
    </citation>
    <scope>NUCLEOTIDE SEQUENCE [LARGE SCALE GENOMIC DNA]</scope>
</reference>
<keyword evidence="6" id="KW-1185">Reference proteome</keyword>
<dbReference type="SUPFAM" id="SSF56112">
    <property type="entry name" value="Protein kinase-like (PK-like)"/>
    <property type="match status" value="1"/>
</dbReference>
<dbReference type="Proteomes" id="UP001632038">
    <property type="component" value="Unassembled WGS sequence"/>
</dbReference>
<evidence type="ECO:0000256" key="4">
    <source>
        <dbReference type="ARBA" id="ARBA00022840"/>
    </source>
</evidence>
<protein>
    <submittedName>
        <fullName evidence="5">Cell division control protein 2</fullName>
    </submittedName>
</protein>
<gene>
    <name evidence="5" type="primary">CRK2_2</name>
    <name evidence="5" type="ORF">CASFOL_023981</name>
</gene>
<keyword evidence="5" id="KW-0132">Cell division</keyword>
<keyword evidence="3" id="KW-0418">Kinase</keyword>
<evidence type="ECO:0000256" key="2">
    <source>
        <dbReference type="ARBA" id="ARBA00022741"/>
    </source>
</evidence>
<comment type="caution">
    <text evidence="5">The sequence shown here is derived from an EMBL/GenBank/DDBJ whole genome shotgun (WGS) entry which is preliminary data.</text>
</comment>
<organism evidence="5 6">
    <name type="scientific">Castilleja foliolosa</name>
    <dbReference type="NCBI Taxonomy" id="1961234"/>
    <lineage>
        <taxon>Eukaryota</taxon>
        <taxon>Viridiplantae</taxon>
        <taxon>Streptophyta</taxon>
        <taxon>Embryophyta</taxon>
        <taxon>Tracheophyta</taxon>
        <taxon>Spermatophyta</taxon>
        <taxon>Magnoliopsida</taxon>
        <taxon>eudicotyledons</taxon>
        <taxon>Gunneridae</taxon>
        <taxon>Pentapetalae</taxon>
        <taxon>asterids</taxon>
        <taxon>lamiids</taxon>
        <taxon>Lamiales</taxon>
        <taxon>Orobanchaceae</taxon>
        <taxon>Pedicularideae</taxon>
        <taxon>Castillejinae</taxon>
        <taxon>Castilleja</taxon>
    </lineage>
</organism>
<evidence type="ECO:0000256" key="1">
    <source>
        <dbReference type="ARBA" id="ARBA00022679"/>
    </source>
</evidence>
<evidence type="ECO:0000313" key="6">
    <source>
        <dbReference type="Proteomes" id="UP001632038"/>
    </source>
</evidence>
<dbReference type="GO" id="GO:0005524">
    <property type="term" value="F:ATP binding"/>
    <property type="evidence" value="ECO:0007669"/>
    <property type="project" value="UniProtKB-KW"/>
</dbReference>
<keyword evidence="4" id="KW-0067">ATP-binding</keyword>
<evidence type="ECO:0000256" key="3">
    <source>
        <dbReference type="ARBA" id="ARBA00022777"/>
    </source>
</evidence>
<proteinExistence type="predicted"/>
<accession>A0ABD3CNF1</accession>
<name>A0ABD3CNF1_9LAMI</name>